<dbReference type="InterPro" id="IPR015421">
    <property type="entry name" value="PyrdxlP-dep_Trfase_major"/>
</dbReference>
<dbReference type="CDD" id="cd00609">
    <property type="entry name" value="AAT_like"/>
    <property type="match status" value="1"/>
</dbReference>
<evidence type="ECO:0000259" key="6">
    <source>
        <dbReference type="Pfam" id="PF00155"/>
    </source>
</evidence>
<name>A0A068NQK2_FIMGI</name>
<accession>A0A068NQK2</accession>
<evidence type="ECO:0000256" key="4">
    <source>
        <dbReference type="ARBA" id="ARBA00022898"/>
    </source>
</evidence>
<feature type="domain" description="Aminotransferase class I/classII large" evidence="6">
    <location>
        <begin position="33"/>
        <end position="344"/>
    </location>
</feature>
<dbReference type="HOGENOM" id="CLU_017584_3_3_0"/>
<evidence type="ECO:0000313" key="8">
    <source>
        <dbReference type="Proteomes" id="UP000027982"/>
    </source>
</evidence>
<evidence type="ECO:0000256" key="3">
    <source>
        <dbReference type="ARBA" id="ARBA00022679"/>
    </source>
</evidence>
<dbReference type="RefSeq" id="WP_025225733.1">
    <property type="nucleotide sequence ID" value="NZ_CP007139.1"/>
</dbReference>
<dbReference type="KEGG" id="fgi:OP10G_2338"/>
<protein>
    <submittedName>
        <fullName evidence="7">Histidinol-phosphate aminotransferase</fullName>
    </submittedName>
</protein>
<dbReference type="GO" id="GO:0008483">
    <property type="term" value="F:transaminase activity"/>
    <property type="evidence" value="ECO:0007669"/>
    <property type="project" value="UniProtKB-KW"/>
</dbReference>
<dbReference type="AlphaFoldDB" id="A0A068NQK2"/>
<dbReference type="STRING" id="661478.OP10G_2338"/>
<keyword evidence="8" id="KW-1185">Reference proteome</keyword>
<keyword evidence="4 5" id="KW-0663">Pyridoxal phosphate</keyword>
<dbReference type="SUPFAM" id="SSF53383">
    <property type="entry name" value="PLP-dependent transferases"/>
    <property type="match status" value="1"/>
</dbReference>
<dbReference type="InterPro" id="IPR004839">
    <property type="entry name" value="Aminotransferase_I/II_large"/>
</dbReference>
<keyword evidence="3 7" id="KW-0808">Transferase</keyword>
<dbReference type="OrthoDB" id="9813612at2"/>
<evidence type="ECO:0000313" key="7">
    <source>
        <dbReference type="EMBL" id="AIE85706.1"/>
    </source>
</evidence>
<evidence type="ECO:0000256" key="1">
    <source>
        <dbReference type="ARBA" id="ARBA00001933"/>
    </source>
</evidence>
<sequence length="363" mass="39041">MPIPSALVASLPSTAPFLGPETLERQLGRKFTLRLGANESPFGPSPRAIEAMVAQAAQGQNYSQPDGWDLRAAIAAHHGVRVEEVMVGTGIDDLLALLCRAYCDPGDFVVTTLGSYPTLEYGALGAGAQIARVSYRNDAVDLAALLAEVLRTDARIVYVANPDNPSGSLLTSKELSDFRAQLPERTLLLMDEAYADFTNDLPPIDTSDASVVRVRTFSKGYGMAGLRVGYAVGHVEMVGLIDRIRMHFGVNSVAAAGAIASLEDPEFLRFVVQQADLGRVKMEALAESLGLRALPSHTNFVLVDFGTKDRAVSAMKALLEAGIFVRKPGQPPLDRGVRITIPRLEDFDLFAEKLTTVCQSLQA</sequence>
<dbReference type="InterPro" id="IPR015424">
    <property type="entry name" value="PyrdxlP-dep_Trfase"/>
</dbReference>
<organism evidence="7 8">
    <name type="scientific">Fimbriimonas ginsengisoli Gsoil 348</name>
    <dbReference type="NCBI Taxonomy" id="661478"/>
    <lineage>
        <taxon>Bacteria</taxon>
        <taxon>Bacillati</taxon>
        <taxon>Armatimonadota</taxon>
        <taxon>Fimbriimonadia</taxon>
        <taxon>Fimbriimonadales</taxon>
        <taxon>Fimbriimonadaceae</taxon>
        <taxon>Fimbriimonas</taxon>
    </lineage>
</organism>
<dbReference type="PROSITE" id="PS00599">
    <property type="entry name" value="AA_TRANSFER_CLASS_2"/>
    <property type="match status" value="1"/>
</dbReference>
<dbReference type="Gene3D" id="3.40.640.10">
    <property type="entry name" value="Type I PLP-dependent aspartate aminotransferase-like (Major domain)"/>
    <property type="match status" value="1"/>
</dbReference>
<dbReference type="InterPro" id="IPR050106">
    <property type="entry name" value="HistidinolP_aminotransfase"/>
</dbReference>
<dbReference type="PANTHER" id="PTHR43643:SF3">
    <property type="entry name" value="HISTIDINOL-PHOSPHATE AMINOTRANSFERASE"/>
    <property type="match status" value="1"/>
</dbReference>
<evidence type="ECO:0000256" key="5">
    <source>
        <dbReference type="RuleBase" id="RU003693"/>
    </source>
</evidence>
<evidence type="ECO:0000256" key="2">
    <source>
        <dbReference type="ARBA" id="ARBA00022576"/>
    </source>
</evidence>
<dbReference type="Gene3D" id="3.90.1150.10">
    <property type="entry name" value="Aspartate Aminotransferase, domain 1"/>
    <property type="match status" value="1"/>
</dbReference>
<dbReference type="InterPro" id="IPR015422">
    <property type="entry name" value="PyrdxlP-dep_Trfase_small"/>
</dbReference>
<dbReference type="GO" id="GO:0030170">
    <property type="term" value="F:pyridoxal phosphate binding"/>
    <property type="evidence" value="ECO:0007669"/>
    <property type="project" value="InterPro"/>
</dbReference>
<comment type="cofactor">
    <cofactor evidence="1 5">
        <name>pyridoxal 5'-phosphate</name>
        <dbReference type="ChEBI" id="CHEBI:597326"/>
    </cofactor>
</comment>
<gene>
    <name evidence="7" type="ORF">OP10G_2338</name>
</gene>
<dbReference type="Pfam" id="PF00155">
    <property type="entry name" value="Aminotran_1_2"/>
    <property type="match status" value="1"/>
</dbReference>
<dbReference type="InterPro" id="IPR001917">
    <property type="entry name" value="Aminotrans_II_pyridoxalP_BS"/>
</dbReference>
<dbReference type="eggNOG" id="COG0079">
    <property type="taxonomic scope" value="Bacteria"/>
</dbReference>
<dbReference type="PANTHER" id="PTHR43643">
    <property type="entry name" value="HISTIDINOL-PHOSPHATE AMINOTRANSFERASE 2"/>
    <property type="match status" value="1"/>
</dbReference>
<proteinExistence type="inferred from homology"/>
<dbReference type="EMBL" id="CP007139">
    <property type="protein sequence ID" value="AIE85706.1"/>
    <property type="molecule type" value="Genomic_DNA"/>
</dbReference>
<comment type="similarity">
    <text evidence="5">Belongs to the class-II pyridoxal-phosphate-dependent aminotransferase family.</text>
</comment>
<reference evidence="7 8" key="1">
    <citation type="journal article" date="2014" name="PLoS ONE">
        <title>The first complete genome sequence of the class fimbriimonadia in the phylum armatimonadetes.</title>
        <authorList>
            <person name="Hu Z.Y."/>
            <person name="Wang Y.Z."/>
            <person name="Im W.T."/>
            <person name="Wang S.Y."/>
            <person name="Zhao G.P."/>
            <person name="Zheng H.J."/>
            <person name="Quan Z.X."/>
        </authorList>
    </citation>
    <scope>NUCLEOTIDE SEQUENCE [LARGE SCALE GENOMIC DNA]</scope>
    <source>
        <strain evidence="7">Gsoil 348</strain>
    </source>
</reference>
<dbReference type="Proteomes" id="UP000027982">
    <property type="component" value="Chromosome"/>
</dbReference>
<keyword evidence="2 7" id="KW-0032">Aminotransferase</keyword>